<dbReference type="Gene3D" id="3.40.1090.10">
    <property type="entry name" value="Cytosolic phospholipase A2 catalytic domain"/>
    <property type="match status" value="1"/>
</dbReference>
<dbReference type="EMBL" id="MGJD01000037">
    <property type="protein sequence ID" value="OGM99703.1"/>
    <property type="molecule type" value="Genomic_DNA"/>
</dbReference>
<protein>
    <recommendedName>
        <fullName evidence="3">PNPLA domain-containing protein</fullName>
    </recommendedName>
</protein>
<dbReference type="AlphaFoldDB" id="A0A1F8EFT4"/>
<sequence length="350" mass="39425">MDRLFDKNARIALVCKGGPENGPYSSLAARTITEILEKNGSKISGIYACSGSTPTALLGCVGEYPKLCDTWANLKPIDVVGKVHKIRTVMRILRKESVFESHALGELLRKNWDLDKIFSSEALPIKFPAVDIYSSEYVIFSNKNEKHKKWFLEGVLGSMALVPFLQPQTILDPVESELIEPERVVGNKLLLVDGGFMGNLLLEEAMRDGYDLIFLIDIHGLNPSKMGLDEKYHWTNLTRSSLHVLTNTNDVRQYQMTDRINEEIRIKDELKALLELLPQEHAPILRATINRMNSGRLRLGDKNETQIVVVSNKKHASLFNFAKFTRKDVLKLMNAGYDASVTALDRLGLK</sequence>
<organism evidence="1 2">
    <name type="scientific">Candidatus Yanofskybacteria bacterium RIFCSPHIGHO2_01_FULL_41_53</name>
    <dbReference type="NCBI Taxonomy" id="1802663"/>
    <lineage>
        <taxon>Bacteria</taxon>
        <taxon>Candidatus Yanofskyibacteriota</taxon>
    </lineage>
</organism>
<accession>A0A1F8EFT4</accession>
<evidence type="ECO:0000313" key="2">
    <source>
        <dbReference type="Proteomes" id="UP000177117"/>
    </source>
</evidence>
<reference evidence="1 2" key="1">
    <citation type="journal article" date="2016" name="Nat. Commun.">
        <title>Thousands of microbial genomes shed light on interconnected biogeochemical processes in an aquifer system.</title>
        <authorList>
            <person name="Anantharaman K."/>
            <person name="Brown C.T."/>
            <person name="Hug L.A."/>
            <person name="Sharon I."/>
            <person name="Castelle C.J."/>
            <person name="Probst A.J."/>
            <person name="Thomas B.C."/>
            <person name="Singh A."/>
            <person name="Wilkins M.J."/>
            <person name="Karaoz U."/>
            <person name="Brodie E.L."/>
            <person name="Williams K.H."/>
            <person name="Hubbard S.S."/>
            <person name="Banfield J.F."/>
        </authorList>
    </citation>
    <scope>NUCLEOTIDE SEQUENCE [LARGE SCALE GENOMIC DNA]</scope>
</reference>
<dbReference type="Proteomes" id="UP000177117">
    <property type="component" value="Unassembled WGS sequence"/>
</dbReference>
<evidence type="ECO:0000313" key="1">
    <source>
        <dbReference type="EMBL" id="OGM99703.1"/>
    </source>
</evidence>
<gene>
    <name evidence="1" type="ORF">A2650_00955</name>
</gene>
<proteinExistence type="predicted"/>
<name>A0A1F8EFT4_9BACT</name>
<dbReference type="SUPFAM" id="SSF52151">
    <property type="entry name" value="FabD/lysophospholipase-like"/>
    <property type="match status" value="1"/>
</dbReference>
<evidence type="ECO:0008006" key="3">
    <source>
        <dbReference type="Google" id="ProtNLM"/>
    </source>
</evidence>
<dbReference type="InterPro" id="IPR016035">
    <property type="entry name" value="Acyl_Trfase/lysoPLipase"/>
</dbReference>
<comment type="caution">
    <text evidence="1">The sequence shown here is derived from an EMBL/GenBank/DDBJ whole genome shotgun (WGS) entry which is preliminary data.</text>
</comment>